<evidence type="ECO:0000313" key="3">
    <source>
        <dbReference type="EMBL" id="MTV49746.1"/>
    </source>
</evidence>
<dbReference type="InterPro" id="IPR000326">
    <property type="entry name" value="PAP2/HPO"/>
</dbReference>
<evidence type="ECO:0000259" key="2">
    <source>
        <dbReference type="SMART" id="SM00014"/>
    </source>
</evidence>
<dbReference type="InterPro" id="IPR036938">
    <property type="entry name" value="PAP2/HPO_sf"/>
</dbReference>
<feature type="transmembrane region" description="Helical" evidence="1">
    <location>
        <begin position="86"/>
        <end position="105"/>
    </location>
</feature>
<feature type="transmembrane region" description="Helical" evidence="1">
    <location>
        <begin position="12"/>
        <end position="35"/>
    </location>
</feature>
<sequence>MSRWRSDNLNEFMGYITCLSSVKVLVPATLLAGLYGIRKGEIYSLQILTSSLVAWGLLNFPLKYLFGRIRPDVVPALTLEASPSFPSGHTLGIALVLPAVVFVLTGQRHRKVGALFTGVVILLVSISRLYLGVHWPSDVLASLLAASVYWHFTAPFDKPFASYRIGDIRAVIKGSNV</sequence>
<keyword evidence="4" id="KW-1185">Reference proteome</keyword>
<dbReference type="Pfam" id="PF01569">
    <property type="entry name" value="PAP2"/>
    <property type="match status" value="1"/>
</dbReference>
<dbReference type="OrthoDB" id="9789113at2"/>
<dbReference type="AlphaFoldDB" id="A0A6I3SLU9"/>
<dbReference type="SMART" id="SM00014">
    <property type="entry name" value="acidPPc"/>
    <property type="match status" value="1"/>
</dbReference>
<dbReference type="Gene3D" id="1.20.144.10">
    <property type="entry name" value="Phosphatidic acid phosphatase type 2/haloperoxidase"/>
    <property type="match status" value="1"/>
</dbReference>
<gene>
    <name evidence="3" type="ORF">GJ688_12260</name>
</gene>
<organism evidence="3 4">
    <name type="scientific">Heliobacterium mobile</name>
    <name type="common">Heliobacillus mobilis</name>
    <dbReference type="NCBI Taxonomy" id="28064"/>
    <lineage>
        <taxon>Bacteria</taxon>
        <taxon>Bacillati</taxon>
        <taxon>Bacillota</taxon>
        <taxon>Clostridia</taxon>
        <taxon>Eubacteriales</taxon>
        <taxon>Heliobacteriaceae</taxon>
        <taxon>Heliobacterium</taxon>
    </lineage>
</organism>
<evidence type="ECO:0000313" key="4">
    <source>
        <dbReference type="Proteomes" id="UP000430670"/>
    </source>
</evidence>
<comment type="caution">
    <text evidence="3">The sequence shown here is derived from an EMBL/GenBank/DDBJ whole genome shotgun (WGS) entry which is preliminary data.</text>
</comment>
<protein>
    <submittedName>
        <fullName evidence="3">Phosphatase PAP2 family protein</fullName>
    </submittedName>
</protein>
<dbReference type="PANTHER" id="PTHR14969">
    <property type="entry name" value="SPHINGOSINE-1-PHOSPHATE PHOSPHOHYDROLASE"/>
    <property type="match status" value="1"/>
</dbReference>
<dbReference type="CDD" id="cd03392">
    <property type="entry name" value="PAP2_like_2"/>
    <property type="match status" value="1"/>
</dbReference>
<dbReference type="Proteomes" id="UP000430670">
    <property type="component" value="Unassembled WGS sequence"/>
</dbReference>
<dbReference type="PANTHER" id="PTHR14969:SF13">
    <property type="entry name" value="AT30094P"/>
    <property type="match status" value="1"/>
</dbReference>
<accession>A0A6I3SLU9</accession>
<keyword evidence="1" id="KW-0472">Membrane</keyword>
<keyword evidence="1" id="KW-0812">Transmembrane</keyword>
<dbReference type="EMBL" id="WNKU01000014">
    <property type="protein sequence ID" value="MTV49746.1"/>
    <property type="molecule type" value="Genomic_DNA"/>
</dbReference>
<feature type="transmembrane region" description="Helical" evidence="1">
    <location>
        <begin position="47"/>
        <end position="66"/>
    </location>
</feature>
<evidence type="ECO:0000256" key="1">
    <source>
        <dbReference type="SAM" id="Phobius"/>
    </source>
</evidence>
<dbReference type="RefSeq" id="WP_155476836.1">
    <property type="nucleotide sequence ID" value="NZ_WNKU01000014.1"/>
</dbReference>
<keyword evidence="1" id="KW-1133">Transmembrane helix</keyword>
<reference evidence="3 4" key="1">
    <citation type="submission" date="2019-11" db="EMBL/GenBank/DDBJ databases">
        <title>Whole-genome sequence of a the green, strictly anaerobic photosynthetic bacterium Heliobacillus mobilis DSM 6151.</title>
        <authorList>
            <person name="Kyndt J.A."/>
            <person name="Meyer T.E."/>
        </authorList>
    </citation>
    <scope>NUCLEOTIDE SEQUENCE [LARGE SCALE GENOMIC DNA]</scope>
    <source>
        <strain evidence="3 4">DSM 6151</strain>
    </source>
</reference>
<feature type="transmembrane region" description="Helical" evidence="1">
    <location>
        <begin position="112"/>
        <end position="133"/>
    </location>
</feature>
<dbReference type="SUPFAM" id="SSF48317">
    <property type="entry name" value="Acid phosphatase/Vanadium-dependent haloperoxidase"/>
    <property type="match status" value="1"/>
</dbReference>
<proteinExistence type="predicted"/>
<feature type="domain" description="Phosphatidic acid phosphatase type 2/haloperoxidase" evidence="2">
    <location>
        <begin position="45"/>
        <end position="154"/>
    </location>
</feature>
<name>A0A6I3SLU9_HELMO</name>